<dbReference type="PIRSF" id="PIRSF015599">
    <property type="entry name" value="SCF"/>
    <property type="match status" value="1"/>
</dbReference>
<keyword evidence="18" id="KW-0325">Glycoprotein</keyword>
<evidence type="ECO:0000256" key="25">
    <source>
        <dbReference type="SAM" id="SignalP"/>
    </source>
</evidence>
<keyword evidence="17 22" id="KW-1015">Disulfide bond</keyword>
<keyword evidence="13" id="KW-0130">Cell adhesion</keyword>
<evidence type="ECO:0000256" key="22">
    <source>
        <dbReference type="PIRSR" id="PIRSR015599-1"/>
    </source>
</evidence>
<evidence type="ECO:0000313" key="28">
    <source>
        <dbReference type="RefSeq" id="XP_025048073.1"/>
    </source>
</evidence>
<comment type="similarity">
    <text evidence="6 21">Belongs to the SCF family.</text>
</comment>
<dbReference type="Gene3D" id="1.20.1250.10">
    <property type="match status" value="1"/>
</dbReference>
<evidence type="ECO:0000313" key="27">
    <source>
        <dbReference type="RefSeq" id="XP_006036108.1"/>
    </source>
</evidence>
<evidence type="ECO:0000256" key="9">
    <source>
        <dbReference type="ARBA" id="ARBA00022490"/>
    </source>
</evidence>
<feature type="region of interest" description="Disordered" evidence="23">
    <location>
        <begin position="243"/>
        <end position="278"/>
    </location>
</feature>
<evidence type="ECO:0000256" key="12">
    <source>
        <dbReference type="ARBA" id="ARBA00022729"/>
    </source>
</evidence>
<proteinExistence type="inferred from homology"/>
<evidence type="ECO:0000256" key="13">
    <source>
        <dbReference type="ARBA" id="ARBA00022889"/>
    </source>
</evidence>
<dbReference type="RefSeq" id="XP_025048073.1">
    <property type="nucleotide sequence ID" value="XM_025192288.1"/>
</dbReference>
<feature type="disulfide bond" evidence="22">
    <location>
        <begin position="29"/>
        <end position="114"/>
    </location>
</feature>
<evidence type="ECO:0000256" key="24">
    <source>
        <dbReference type="SAM" id="Phobius"/>
    </source>
</evidence>
<evidence type="ECO:0000256" key="15">
    <source>
        <dbReference type="ARBA" id="ARBA00023030"/>
    </source>
</evidence>
<keyword evidence="10" id="KW-0964">Secreted</keyword>
<dbReference type="Pfam" id="PF02404">
    <property type="entry name" value="SCF"/>
    <property type="match status" value="1"/>
</dbReference>
<feature type="transmembrane region" description="Helical" evidence="24">
    <location>
        <begin position="220"/>
        <end position="239"/>
    </location>
</feature>
<keyword evidence="16 21" id="KW-0472">Membrane</keyword>
<evidence type="ECO:0000256" key="1">
    <source>
        <dbReference type="ARBA" id="ARBA00004245"/>
    </source>
</evidence>
<dbReference type="CTD" id="4254"/>
<evidence type="ECO:0000256" key="8">
    <source>
        <dbReference type="ARBA" id="ARBA00022475"/>
    </source>
</evidence>
<gene>
    <name evidence="27 28" type="primary">KITLG</name>
</gene>
<dbReference type="GO" id="GO:0005856">
    <property type="term" value="C:cytoskeleton"/>
    <property type="evidence" value="ECO:0007669"/>
    <property type="project" value="UniProtKB-SubCell"/>
</dbReference>
<dbReference type="GO" id="GO:0030175">
    <property type="term" value="C:filopodium"/>
    <property type="evidence" value="ECO:0007669"/>
    <property type="project" value="UniProtKB-SubCell"/>
</dbReference>
<feature type="signal peptide" evidence="25">
    <location>
        <begin position="1"/>
        <end position="25"/>
    </location>
</feature>
<evidence type="ECO:0000256" key="19">
    <source>
        <dbReference type="ARBA" id="ARBA00023212"/>
    </source>
</evidence>
<dbReference type="GO" id="GO:0007155">
    <property type="term" value="P:cell adhesion"/>
    <property type="evidence" value="ECO:0007669"/>
    <property type="project" value="UniProtKB-UniRule"/>
</dbReference>
<dbReference type="GO" id="GO:0005173">
    <property type="term" value="F:stem cell factor receptor binding"/>
    <property type="evidence" value="ECO:0007669"/>
    <property type="project" value="InterPro"/>
</dbReference>
<feature type="compositionally biased region" description="Basic and acidic residues" evidence="23">
    <location>
        <begin position="253"/>
        <end position="263"/>
    </location>
</feature>
<evidence type="ECO:0000256" key="18">
    <source>
        <dbReference type="ARBA" id="ARBA00023180"/>
    </source>
</evidence>
<dbReference type="eggNOG" id="ENOG502QTGT">
    <property type="taxonomic scope" value="Eukaryota"/>
</dbReference>
<keyword evidence="12 25" id="KW-0732">Signal</keyword>
<evidence type="ECO:0000256" key="21">
    <source>
        <dbReference type="PIRNR" id="PIRNR015599"/>
    </source>
</evidence>
<dbReference type="InterPro" id="IPR003452">
    <property type="entry name" value="SCF"/>
</dbReference>
<dbReference type="InterPro" id="IPR009079">
    <property type="entry name" value="4_helix_cytokine-like_core"/>
</dbReference>
<evidence type="ECO:0000256" key="3">
    <source>
        <dbReference type="ARBA" id="ARBA00004486"/>
    </source>
</evidence>
<dbReference type="AlphaFoldDB" id="A0A1U7S7C5"/>
<dbReference type="GeneID" id="102375492"/>
<protein>
    <recommendedName>
        <fullName evidence="7 21">Kit ligand</fullName>
    </recommendedName>
    <alternativeName>
        <fullName evidence="21">c-Kit ligand</fullName>
    </alternativeName>
</protein>
<evidence type="ECO:0000256" key="17">
    <source>
        <dbReference type="ARBA" id="ARBA00023157"/>
    </source>
</evidence>
<organism evidence="26 27">
    <name type="scientific">Alligator sinensis</name>
    <name type="common">Chinese alligator</name>
    <dbReference type="NCBI Taxonomy" id="38654"/>
    <lineage>
        <taxon>Eukaryota</taxon>
        <taxon>Metazoa</taxon>
        <taxon>Chordata</taxon>
        <taxon>Craniata</taxon>
        <taxon>Vertebrata</taxon>
        <taxon>Euteleostomi</taxon>
        <taxon>Archelosauria</taxon>
        <taxon>Archosauria</taxon>
        <taxon>Crocodylia</taxon>
        <taxon>Alligatoridae</taxon>
        <taxon>Alligatorinae</taxon>
        <taxon>Alligator</taxon>
    </lineage>
</organism>
<keyword evidence="19" id="KW-0206">Cytoskeleton</keyword>
<reference evidence="27 28" key="1">
    <citation type="submission" date="2025-04" db="UniProtKB">
        <authorList>
            <consortium name="RefSeq"/>
        </authorList>
    </citation>
    <scope>IDENTIFICATION</scope>
</reference>
<sequence>MKRTQTWIITCFYLQLLLLNPLVRAHSPCGNPVTDDVNDITILVGNLPNDYRITLKYVEKMESLPNHCWLYLMVPEFSKSLSNLLHKFSQISDVLSNRSIINNLTRIINDLMECLALDKNKNFKQESDHLYKEGKFIPEEFFRHFNNTIEAYKTFSETSDYDDCVLPSTTETPVHDSKVTETKPFSLPPVAASSLKNNNDSSVQDTLGYTSSSSLQGISIALPSLFSLLIGLALGAVCWKKTHPKSQPESEETERGSDCREENEISMLQQKEKELLQV</sequence>
<dbReference type="Proteomes" id="UP000189705">
    <property type="component" value="Unplaced"/>
</dbReference>
<dbReference type="GO" id="GO:0005576">
    <property type="term" value="C:extracellular region"/>
    <property type="evidence" value="ECO:0007669"/>
    <property type="project" value="UniProtKB-SubCell"/>
</dbReference>
<dbReference type="PANTHER" id="PTHR11574:SF0">
    <property type="entry name" value="KIT LIGAND"/>
    <property type="match status" value="1"/>
</dbReference>
<dbReference type="GO" id="GO:0005886">
    <property type="term" value="C:plasma membrane"/>
    <property type="evidence" value="ECO:0007669"/>
    <property type="project" value="UniProtKB-SubCell"/>
</dbReference>
<keyword evidence="15 21" id="KW-0339">Growth factor</keyword>
<dbReference type="RefSeq" id="XP_006036108.1">
    <property type="nucleotide sequence ID" value="XM_006036046.2"/>
</dbReference>
<comment type="subcellular location">
    <subcellularLocation>
        <location evidence="2">Cell membrane</location>
        <topology evidence="2">Single-pass type I membrane protein</topology>
    </subcellularLocation>
    <subcellularLocation>
        <location evidence="3">Cell projection</location>
        <location evidence="3">Filopodium</location>
    </subcellularLocation>
    <subcellularLocation>
        <location evidence="4">Cell projection</location>
        <location evidence="4">Lamellipodium</location>
    </subcellularLocation>
    <subcellularLocation>
        <location evidence="1">Cytoplasm</location>
        <location evidence="1">Cytoskeleton</location>
    </subcellularLocation>
    <subcellularLocation>
        <location evidence="5">Secreted</location>
    </subcellularLocation>
</comment>
<dbReference type="PANTHER" id="PTHR11574">
    <property type="entry name" value="KIT LIGAND"/>
    <property type="match status" value="1"/>
</dbReference>
<name>A0A1U7S7C5_ALLSI</name>
<evidence type="ECO:0000256" key="4">
    <source>
        <dbReference type="ARBA" id="ARBA00004510"/>
    </source>
</evidence>
<evidence type="ECO:0000256" key="6">
    <source>
        <dbReference type="ARBA" id="ARBA00010419"/>
    </source>
</evidence>
<comment type="function">
    <text evidence="21">Ligand for the receptor-type protein-tyrosine kinase KIT. Plays an essential role in the regulation of cell survival and proliferation, hematopoiesis, stem cell maintenance, gametogenesis, mast cell development, migration and function, and in melanogenesis.</text>
</comment>
<evidence type="ECO:0000256" key="5">
    <source>
        <dbReference type="ARBA" id="ARBA00004613"/>
    </source>
</evidence>
<dbReference type="STRING" id="38654.A0A1U7S7C5"/>
<dbReference type="GO" id="GO:0008284">
    <property type="term" value="P:positive regulation of cell population proliferation"/>
    <property type="evidence" value="ECO:0007669"/>
    <property type="project" value="TreeGrafter"/>
</dbReference>
<keyword evidence="9" id="KW-0963">Cytoplasm</keyword>
<feature type="chain" id="PRO_5044566439" description="Kit ligand" evidence="25">
    <location>
        <begin position="26"/>
        <end position="278"/>
    </location>
</feature>
<evidence type="ECO:0000256" key="20">
    <source>
        <dbReference type="ARBA" id="ARBA00023273"/>
    </source>
</evidence>
<dbReference type="GO" id="GO:0030027">
    <property type="term" value="C:lamellipodium"/>
    <property type="evidence" value="ECO:0007669"/>
    <property type="project" value="UniProtKB-SubCell"/>
</dbReference>
<evidence type="ECO:0000256" key="23">
    <source>
        <dbReference type="SAM" id="MobiDB-lite"/>
    </source>
</evidence>
<evidence type="ECO:0000256" key="2">
    <source>
        <dbReference type="ARBA" id="ARBA00004251"/>
    </source>
</evidence>
<dbReference type="SUPFAM" id="SSF47266">
    <property type="entry name" value="4-helical cytokines"/>
    <property type="match status" value="1"/>
</dbReference>
<keyword evidence="20" id="KW-0966">Cell projection</keyword>
<comment type="subunit">
    <text evidence="21">Homodimer, non-covalently linked.</text>
</comment>
<evidence type="ECO:0000256" key="14">
    <source>
        <dbReference type="ARBA" id="ARBA00022989"/>
    </source>
</evidence>
<keyword evidence="26" id="KW-1185">Reference proteome</keyword>
<dbReference type="GO" id="GO:0005125">
    <property type="term" value="F:cytokine activity"/>
    <property type="evidence" value="ECO:0007669"/>
    <property type="project" value="TreeGrafter"/>
</dbReference>
<evidence type="ECO:0000256" key="7">
    <source>
        <dbReference type="ARBA" id="ARBA00017304"/>
    </source>
</evidence>
<evidence type="ECO:0000256" key="16">
    <source>
        <dbReference type="ARBA" id="ARBA00023136"/>
    </source>
</evidence>
<evidence type="ECO:0000256" key="11">
    <source>
        <dbReference type="ARBA" id="ARBA00022692"/>
    </source>
</evidence>
<evidence type="ECO:0000256" key="10">
    <source>
        <dbReference type="ARBA" id="ARBA00022525"/>
    </source>
</evidence>
<accession>A0A1U7S7C5</accession>
<keyword evidence="14 24" id="KW-1133">Transmembrane helix</keyword>
<feature type="disulfide bond" evidence="22">
    <location>
        <begin position="68"/>
        <end position="164"/>
    </location>
</feature>
<dbReference type="GO" id="GO:0008083">
    <property type="term" value="F:growth factor activity"/>
    <property type="evidence" value="ECO:0007669"/>
    <property type="project" value="UniProtKB-KW"/>
</dbReference>
<dbReference type="KEGG" id="asn:102375492"/>
<keyword evidence="8" id="KW-1003">Cell membrane</keyword>
<keyword evidence="11 24" id="KW-0812">Transmembrane</keyword>
<evidence type="ECO:0000313" key="26">
    <source>
        <dbReference type="Proteomes" id="UP000189705"/>
    </source>
</evidence>